<name>A0A830H749_9CHLO</name>
<keyword evidence="4" id="KW-1185">Reference proteome</keyword>
<comment type="caution">
    <text evidence="3">The sequence shown here is derived from an EMBL/GenBank/DDBJ whole genome shotgun (WGS) entry which is preliminary data.</text>
</comment>
<feature type="transmembrane region" description="Helical" evidence="2">
    <location>
        <begin position="124"/>
        <end position="148"/>
    </location>
</feature>
<evidence type="ECO:0000313" key="3">
    <source>
        <dbReference type="EMBL" id="GHP01349.1"/>
    </source>
</evidence>
<keyword evidence="2" id="KW-0812">Transmembrane</keyword>
<feature type="transmembrane region" description="Helical" evidence="2">
    <location>
        <begin position="154"/>
        <end position="175"/>
    </location>
</feature>
<evidence type="ECO:0000256" key="1">
    <source>
        <dbReference type="SAM" id="MobiDB-lite"/>
    </source>
</evidence>
<feature type="region of interest" description="Disordered" evidence="1">
    <location>
        <begin position="251"/>
        <end position="280"/>
    </location>
</feature>
<evidence type="ECO:0000313" key="4">
    <source>
        <dbReference type="Proteomes" id="UP000660262"/>
    </source>
</evidence>
<keyword evidence="2" id="KW-1133">Transmembrane helix</keyword>
<organism evidence="3 4">
    <name type="scientific">Pycnococcus provasolii</name>
    <dbReference type="NCBI Taxonomy" id="41880"/>
    <lineage>
        <taxon>Eukaryota</taxon>
        <taxon>Viridiplantae</taxon>
        <taxon>Chlorophyta</taxon>
        <taxon>Pseudoscourfieldiophyceae</taxon>
        <taxon>Pseudoscourfieldiales</taxon>
        <taxon>Pycnococcaceae</taxon>
        <taxon>Pycnococcus</taxon>
    </lineage>
</organism>
<protein>
    <submittedName>
        <fullName evidence="3">Uncharacterized protein</fullName>
    </submittedName>
</protein>
<gene>
    <name evidence="3" type="ORF">PPROV_000010500</name>
</gene>
<keyword evidence="2" id="KW-0472">Membrane</keyword>
<dbReference type="Proteomes" id="UP000660262">
    <property type="component" value="Unassembled WGS sequence"/>
</dbReference>
<accession>A0A830H749</accession>
<dbReference type="EMBL" id="BNJQ01000001">
    <property type="protein sequence ID" value="GHP01349.1"/>
    <property type="molecule type" value="Genomic_DNA"/>
</dbReference>
<reference evidence="3" key="1">
    <citation type="submission" date="2020-10" db="EMBL/GenBank/DDBJ databases">
        <title>Unveiling of a novel bifunctional photoreceptor, Dualchrome1, isolated from a cosmopolitan green alga.</title>
        <authorList>
            <person name="Suzuki S."/>
            <person name="Kawachi M."/>
        </authorList>
    </citation>
    <scope>NUCLEOTIDE SEQUENCE</scope>
    <source>
        <strain evidence="3">NIES 2893</strain>
    </source>
</reference>
<evidence type="ECO:0000256" key="2">
    <source>
        <dbReference type="SAM" id="Phobius"/>
    </source>
</evidence>
<dbReference type="AlphaFoldDB" id="A0A830H749"/>
<proteinExistence type="predicted"/>
<sequence length="280" mass="30246">MYKLWIIFLVKGAVDEIVGSAEAASNAESVELLSNALRALVQNNVNSKEVVIEQLEDEMNAGSPARQEAARRLLVEMGGASAMRKISARSASVDAYRETVKEAEQSMQKMFAHTMADAQRGFHIALAMDVIVFVIGVLLIAASGVQAITKDESASWAGVGATAGGGALATMYSLLIAKPRQQVKAAVDHQMWIKMVFLGYLRELQQADQSFGRRMLEDRPMTEEELNGFKRAIQDTMTKGLIHMRQVWSKGTDLPTSETGGGLGGVHPPSAAGTRIAPIE</sequence>